<evidence type="ECO:0000313" key="2">
    <source>
        <dbReference type="Proteomes" id="UP000887540"/>
    </source>
</evidence>
<name>A0A914CYN0_9BILA</name>
<keyword evidence="2" id="KW-1185">Reference proteome</keyword>
<dbReference type="Proteomes" id="UP000887540">
    <property type="component" value="Unplaced"/>
</dbReference>
<protein>
    <submittedName>
        <fullName evidence="3">Uncharacterized protein</fullName>
    </submittedName>
</protein>
<dbReference type="AlphaFoldDB" id="A0A914CYN0"/>
<evidence type="ECO:0000256" key="1">
    <source>
        <dbReference type="SAM" id="MobiDB-lite"/>
    </source>
</evidence>
<accession>A0A914CYN0</accession>
<sequence length="161" mass="18425">MFFTPTCGSGMMTQFQSPLHQNFHQNVTHSSFISQTSPVEKSSVPATTHAWHSDYNNVSPDQQHPIHNGNLGHHLQQHRNLGDLQNPHQENWANLTDISDWDRGSSKREWAISARSWGNLHTAPKAVFSIFYFFSLERLECPKIASRLCIPGFLRLFVEIN</sequence>
<evidence type="ECO:0000313" key="3">
    <source>
        <dbReference type="WBParaSite" id="ACRNAN_scaffold164.g11496.t1"/>
    </source>
</evidence>
<reference evidence="3" key="1">
    <citation type="submission" date="2022-11" db="UniProtKB">
        <authorList>
            <consortium name="WormBaseParasite"/>
        </authorList>
    </citation>
    <scope>IDENTIFICATION</scope>
</reference>
<organism evidence="2 3">
    <name type="scientific">Acrobeloides nanus</name>
    <dbReference type="NCBI Taxonomy" id="290746"/>
    <lineage>
        <taxon>Eukaryota</taxon>
        <taxon>Metazoa</taxon>
        <taxon>Ecdysozoa</taxon>
        <taxon>Nematoda</taxon>
        <taxon>Chromadorea</taxon>
        <taxon>Rhabditida</taxon>
        <taxon>Tylenchina</taxon>
        <taxon>Cephalobomorpha</taxon>
        <taxon>Cephaloboidea</taxon>
        <taxon>Cephalobidae</taxon>
        <taxon>Acrobeloides</taxon>
    </lineage>
</organism>
<proteinExistence type="predicted"/>
<dbReference type="WBParaSite" id="ACRNAN_scaffold164.g11496.t1">
    <property type="protein sequence ID" value="ACRNAN_scaffold164.g11496.t1"/>
    <property type="gene ID" value="ACRNAN_scaffold164.g11496"/>
</dbReference>
<feature type="region of interest" description="Disordered" evidence="1">
    <location>
        <begin position="51"/>
        <end position="73"/>
    </location>
</feature>